<dbReference type="Pfam" id="PF11899">
    <property type="entry name" value="DUF3419"/>
    <property type="match status" value="1"/>
</dbReference>
<sequence>MNSEFYNLDLDRIRYSLVWEDSQTLYRSLKISTNDHLLVITSAGCNALNMLLKDPASVTAADLNPVQNKLLLLKQHIILNFDYELYHDLLGLAGETAVKEAKQRILPTLPTADQAFWAAFLEENPGGLLLSGKLEKFMMGFHQSLSQEQQELIHQLITFDTIEEQYKFFVEKLDKSSFKQTFITYYSDENLSNGRDPKLLKYVDESGGIVFYQRLLLQASSSLLKDNFYFRFIFFGLQDLPDQVLPPCYRRENYSKLRENMDRLQVIQGEAIAYLLSAPGLKITKASLSNIFEYISHEEFQEVCLSLVKHPERDLQLIFWNLLNIQGENFFPSANRIKLESQNLSQESCFYFKNKVQIQFVPVMSLHLT</sequence>
<dbReference type="PANTHER" id="PTHR47473">
    <property type="entry name" value="BTA1P"/>
    <property type="match status" value="1"/>
</dbReference>
<comment type="caution">
    <text evidence="1">The sequence shown here is derived from an EMBL/GenBank/DDBJ whole genome shotgun (WGS) entry which is preliminary data.</text>
</comment>
<dbReference type="GO" id="GO:0016740">
    <property type="term" value="F:transferase activity"/>
    <property type="evidence" value="ECO:0007669"/>
    <property type="project" value="UniProtKB-KW"/>
</dbReference>
<name>A0A7W8YT59_9SPHI</name>
<dbReference type="PANTHER" id="PTHR47473:SF1">
    <property type="entry name" value="METHYLTRANSFERASE DOMAIN-CONTAINING PROTEIN"/>
    <property type="match status" value="1"/>
</dbReference>
<evidence type="ECO:0000313" key="2">
    <source>
        <dbReference type="Proteomes" id="UP000537718"/>
    </source>
</evidence>
<reference evidence="1 2" key="1">
    <citation type="submission" date="2020-08" db="EMBL/GenBank/DDBJ databases">
        <title>Genomic Encyclopedia of Type Strains, Phase IV (KMG-V): Genome sequencing to study the core and pangenomes of soil and plant-associated prokaryotes.</title>
        <authorList>
            <person name="Whitman W."/>
        </authorList>
    </citation>
    <scope>NUCLEOTIDE SEQUENCE [LARGE SCALE GENOMIC DNA]</scope>
    <source>
        <strain evidence="1 2">MP7CTX6</strain>
    </source>
</reference>
<organism evidence="1 2">
    <name type="scientific">Pedobacter cryoconitis</name>
    <dbReference type="NCBI Taxonomy" id="188932"/>
    <lineage>
        <taxon>Bacteria</taxon>
        <taxon>Pseudomonadati</taxon>
        <taxon>Bacteroidota</taxon>
        <taxon>Sphingobacteriia</taxon>
        <taxon>Sphingobacteriales</taxon>
        <taxon>Sphingobacteriaceae</taxon>
        <taxon>Pedobacter</taxon>
    </lineage>
</organism>
<proteinExistence type="predicted"/>
<protein>
    <submittedName>
        <fullName evidence="1">S-adenosylmethionine-diacylglycerol 3-amino-3-carboxypropyl transferase</fullName>
    </submittedName>
</protein>
<gene>
    <name evidence="1" type="ORF">HDE69_002402</name>
</gene>
<accession>A0A7W8YT59</accession>
<evidence type="ECO:0000313" key="1">
    <source>
        <dbReference type="EMBL" id="MBB5621341.1"/>
    </source>
</evidence>
<dbReference type="InterPro" id="IPR021829">
    <property type="entry name" value="DUF3419"/>
</dbReference>
<dbReference type="Proteomes" id="UP000537718">
    <property type="component" value="Unassembled WGS sequence"/>
</dbReference>
<dbReference type="EMBL" id="JACHCF010000005">
    <property type="protein sequence ID" value="MBB5621341.1"/>
    <property type="molecule type" value="Genomic_DNA"/>
</dbReference>
<dbReference type="AlphaFoldDB" id="A0A7W8YT59"/>
<keyword evidence="1" id="KW-0808">Transferase</keyword>
<dbReference type="RefSeq" id="WP_183867331.1">
    <property type="nucleotide sequence ID" value="NZ_JACHCF010000005.1"/>
</dbReference>